<evidence type="ECO:0000313" key="1">
    <source>
        <dbReference type="EMBL" id="KKN38365.1"/>
    </source>
</evidence>
<gene>
    <name evidence="1" type="ORF">LCGC14_0754400</name>
</gene>
<accession>A0A0F9Q353</accession>
<organism evidence="1">
    <name type="scientific">marine sediment metagenome</name>
    <dbReference type="NCBI Taxonomy" id="412755"/>
    <lineage>
        <taxon>unclassified sequences</taxon>
        <taxon>metagenomes</taxon>
        <taxon>ecological metagenomes</taxon>
    </lineage>
</organism>
<dbReference type="AlphaFoldDB" id="A0A0F9Q353"/>
<comment type="caution">
    <text evidence="1">The sequence shown here is derived from an EMBL/GenBank/DDBJ whole genome shotgun (WGS) entry which is preliminary data.</text>
</comment>
<proteinExistence type="predicted"/>
<protein>
    <submittedName>
        <fullName evidence="1">Uncharacterized protein</fullName>
    </submittedName>
</protein>
<dbReference type="EMBL" id="LAZR01001836">
    <property type="protein sequence ID" value="KKN38365.1"/>
    <property type="molecule type" value="Genomic_DNA"/>
</dbReference>
<reference evidence="1" key="1">
    <citation type="journal article" date="2015" name="Nature">
        <title>Complex archaea that bridge the gap between prokaryotes and eukaryotes.</title>
        <authorList>
            <person name="Spang A."/>
            <person name="Saw J.H."/>
            <person name="Jorgensen S.L."/>
            <person name="Zaremba-Niedzwiedzka K."/>
            <person name="Martijn J."/>
            <person name="Lind A.E."/>
            <person name="van Eijk R."/>
            <person name="Schleper C."/>
            <person name="Guy L."/>
            <person name="Ettema T.J."/>
        </authorList>
    </citation>
    <scope>NUCLEOTIDE SEQUENCE</scope>
</reference>
<sequence length="82" mass="8480">MATTGVFEFDCASSTFELGDLLGPDDNSAQDALVNQQAITVTNAARAVGRCAKRAESAVLVVLVDIKSTIMYGGPQEGIAST</sequence>
<name>A0A0F9Q353_9ZZZZ</name>